<protein>
    <submittedName>
        <fullName evidence="1">Uncharacterized protein</fullName>
    </submittedName>
</protein>
<evidence type="ECO:0000313" key="1">
    <source>
        <dbReference type="EMBL" id="ADX66994.1"/>
    </source>
</evidence>
<dbReference type="STRING" id="865938.Weevi_0272"/>
<proteinExistence type="predicted"/>
<reference evidence="1 2" key="1">
    <citation type="journal article" date="2011" name="Stand. Genomic Sci.">
        <title>Complete genome sequence of Weeksella virosa type strain (9751).</title>
        <authorList>
            <person name="Lang E."/>
            <person name="Teshima H."/>
            <person name="Lucas S."/>
            <person name="Lapidus A."/>
            <person name="Hammon N."/>
            <person name="Deshpande S."/>
            <person name="Nolan M."/>
            <person name="Cheng J.F."/>
            <person name="Pitluck S."/>
            <person name="Liolios K."/>
            <person name="Pagani I."/>
            <person name="Mikhailova N."/>
            <person name="Ivanova N."/>
            <person name="Mavromatis K."/>
            <person name="Pati A."/>
            <person name="Tapia R."/>
            <person name="Han C."/>
            <person name="Goodwin L."/>
            <person name="Chen A."/>
            <person name="Palaniappan K."/>
            <person name="Land M."/>
            <person name="Hauser L."/>
            <person name="Chang Y.J."/>
            <person name="Jeffries C.D."/>
            <person name="Brambilla E.M."/>
            <person name="Kopitz M."/>
            <person name="Rohde M."/>
            <person name="Goker M."/>
            <person name="Tindall B.J."/>
            <person name="Detter J.C."/>
            <person name="Woyke T."/>
            <person name="Bristow J."/>
            <person name="Eisen J.A."/>
            <person name="Markowitz V."/>
            <person name="Hugenholtz P."/>
            <person name="Klenk H.P."/>
            <person name="Kyrpides N.C."/>
        </authorList>
    </citation>
    <scope>NUCLEOTIDE SEQUENCE [LARGE SCALE GENOMIC DNA]</scope>
    <source>
        <strain evidence="2">ATCC 43766 / DSM 16922 / JCM 21250 / NBRC 16016 / NCTC 11634 / CL345/78</strain>
    </source>
</reference>
<keyword evidence="2" id="KW-1185">Reference proteome</keyword>
<dbReference type="KEGG" id="wvi:Weevi_0272"/>
<evidence type="ECO:0000313" key="2">
    <source>
        <dbReference type="Proteomes" id="UP000008641"/>
    </source>
</evidence>
<dbReference type="EMBL" id="CP002455">
    <property type="protein sequence ID" value="ADX66994.1"/>
    <property type="molecule type" value="Genomic_DNA"/>
</dbReference>
<gene>
    <name evidence="1" type="ordered locus">Weevi_0272</name>
</gene>
<dbReference type="Proteomes" id="UP000008641">
    <property type="component" value="Chromosome"/>
</dbReference>
<name>F0NXT7_WEEVC</name>
<dbReference type="AlphaFoldDB" id="F0NXT7"/>
<sequence>MARRDQPYLSLYVQDFLTDEKLIECSASTTGVYIRLMCIMHKSETYGEILLKQKYKQSENQTKNFAIQIARQMPYEVLTIERALDELIEEEVLTLNGDSLIQKRMVKDHQLSETRAKAGKKGGLKKNNLARNFAKAKNEANTEIEYEYENDNILKEGGLEEENFLKENDEFFKISNSNFFKKISAFFSQTSEAQKMRMLGDLIRIHREGKLSDLSKQTNAYISYKHMTGESVHRWQNYVQEWQNENWVELLKKQNEKSNSKTKPISNGKISGTSAVISGTTYSEFADDC</sequence>
<organism evidence="1 2">
    <name type="scientific">Weeksella virosa (strain ATCC 43766 / DSM 16922 / JCM 21250 / CCUG 30538 / CDC 9751 / IAM 14551 / NBRC 16016 / NCTC 11634 / CL345/78)</name>
    <dbReference type="NCBI Taxonomy" id="865938"/>
    <lineage>
        <taxon>Bacteria</taxon>
        <taxon>Pseudomonadati</taxon>
        <taxon>Bacteroidota</taxon>
        <taxon>Flavobacteriia</taxon>
        <taxon>Flavobacteriales</taxon>
        <taxon>Weeksellaceae</taxon>
        <taxon>Weeksella</taxon>
    </lineage>
</organism>
<dbReference type="HOGENOM" id="CLU_962940_0_0_10"/>
<dbReference type="OrthoDB" id="1345254at2"/>
<reference evidence="2" key="2">
    <citation type="journal article" date="2011" name="Stand. Genomic Sci.">
        <title>Complete genome sequence of Weeksella virosa type strain (9751T).</title>
        <authorList>
            <person name="Lang E."/>
            <person name="Teshima H."/>
            <person name="Lucas S."/>
            <person name="Lapidus A."/>
            <person name="Hammon N."/>
            <person name="Deshpande S."/>
            <person name="Nolan M."/>
            <person name="Cheng J."/>
            <person name="Pitluck S."/>
            <person name="Liolios K."/>
            <person name="Pagani I."/>
            <person name="Mikhailova N."/>
            <person name="Ivanova N."/>
            <person name="Mavromatis K."/>
            <person name="Pati A."/>
            <person name="Tapia R."/>
            <person name="Han C."/>
            <person name="Goodwin L."/>
            <person name="Chen A."/>
            <person name="Palaniappan K."/>
            <person name="Land M."/>
            <person name="Hauser L."/>
            <person name="Chang Y."/>
            <person name="Jeffries C."/>
            <person name="Brambilla E."/>
            <person name="Kopitz M."/>
            <person name="Rohde M."/>
            <person name="Goker M."/>
            <person name="Tindall B."/>
            <person name="Detter J."/>
            <person name="Woyke T."/>
            <person name="Bristow J."/>
            <person name="Eisen J."/>
            <person name="Markowitz V."/>
            <person name="Hugenholtz P."/>
            <person name="Klenk H."/>
            <person name="Kyrpides N."/>
        </authorList>
    </citation>
    <scope>NUCLEOTIDE SEQUENCE [LARGE SCALE GENOMIC DNA]</scope>
    <source>
        <strain evidence="2">ATCC 43766 / DSM 16922 / JCM 21250 / NBRC 16016 / NCTC 11634 / CL345/78</strain>
    </source>
</reference>
<accession>F0NXT7</accession>
<dbReference type="RefSeq" id="WP_013597386.1">
    <property type="nucleotide sequence ID" value="NC_015144.1"/>
</dbReference>
<dbReference type="eggNOG" id="ENOG5032YKF">
    <property type="taxonomic scope" value="Bacteria"/>
</dbReference>